<name>A0ACB9RBI4_9MYRT</name>
<comment type="caution">
    <text evidence="1">The sequence shown here is derived from an EMBL/GenBank/DDBJ whole genome shotgun (WGS) entry which is preliminary data.</text>
</comment>
<accession>A0ACB9RBI4</accession>
<evidence type="ECO:0000313" key="2">
    <source>
        <dbReference type="Proteomes" id="UP001057402"/>
    </source>
</evidence>
<sequence length="165" mass="17435">MASTDVRRGGRRLRWIGEAVEGPIVVATGTLVVGSLLKLTAKDCCQLRGRLGRRASTGVLEVGSPLLDMGSMAAGSEGKLSVGRRQRKIVAGPTYCSGEGRDWSRCRFAAVKEDAKEGLGACLVYCWSAALEEGSRLLLAEGCKIVIRSWFIAPGEETGAAGHPS</sequence>
<dbReference type="Proteomes" id="UP001057402">
    <property type="component" value="Chromosome 4"/>
</dbReference>
<reference evidence="2" key="1">
    <citation type="journal article" date="2023" name="Front. Plant Sci.">
        <title>Chromosomal-level genome assembly of Melastoma candidum provides insights into trichome evolution.</title>
        <authorList>
            <person name="Zhong Y."/>
            <person name="Wu W."/>
            <person name="Sun C."/>
            <person name="Zou P."/>
            <person name="Liu Y."/>
            <person name="Dai S."/>
            <person name="Zhou R."/>
        </authorList>
    </citation>
    <scope>NUCLEOTIDE SEQUENCE [LARGE SCALE GENOMIC DNA]</scope>
</reference>
<keyword evidence="2" id="KW-1185">Reference proteome</keyword>
<protein>
    <submittedName>
        <fullName evidence="1">Uncharacterized protein</fullName>
    </submittedName>
</protein>
<evidence type="ECO:0000313" key="1">
    <source>
        <dbReference type="EMBL" id="KAI4373342.1"/>
    </source>
</evidence>
<proteinExistence type="predicted"/>
<organism evidence="1 2">
    <name type="scientific">Melastoma candidum</name>
    <dbReference type="NCBI Taxonomy" id="119954"/>
    <lineage>
        <taxon>Eukaryota</taxon>
        <taxon>Viridiplantae</taxon>
        <taxon>Streptophyta</taxon>
        <taxon>Embryophyta</taxon>
        <taxon>Tracheophyta</taxon>
        <taxon>Spermatophyta</taxon>
        <taxon>Magnoliopsida</taxon>
        <taxon>eudicotyledons</taxon>
        <taxon>Gunneridae</taxon>
        <taxon>Pentapetalae</taxon>
        <taxon>rosids</taxon>
        <taxon>malvids</taxon>
        <taxon>Myrtales</taxon>
        <taxon>Melastomataceae</taxon>
        <taxon>Melastomatoideae</taxon>
        <taxon>Melastomateae</taxon>
        <taxon>Melastoma</taxon>
    </lineage>
</organism>
<dbReference type="EMBL" id="CM042883">
    <property type="protein sequence ID" value="KAI4373342.1"/>
    <property type="molecule type" value="Genomic_DNA"/>
</dbReference>
<gene>
    <name evidence="1" type="ORF">MLD38_011475</name>
</gene>